<evidence type="ECO:0000313" key="4">
    <source>
        <dbReference type="Proteomes" id="UP001596044"/>
    </source>
</evidence>
<accession>A0ABW0K7F6</accession>
<keyword evidence="4" id="KW-1185">Reference proteome</keyword>
<organism evidence="3 4">
    <name type="scientific">Paenibacillus aestuarii</name>
    <dbReference type="NCBI Taxonomy" id="516965"/>
    <lineage>
        <taxon>Bacteria</taxon>
        <taxon>Bacillati</taxon>
        <taxon>Bacillota</taxon>
        <taxon>Bacilli</taxon>
        <taxon>Bacillales</taxon>
        <taxon>Paenibacillaceae</taxon>
        <taxon>Paenibacillus</taxon>
    </lineage>
</organism>
<feature type="compositionally biased region" description="Low complexity" evidence="1">
    <location>
        <begin position="96"/>
        <end position="113"/>
    </location>
</feature>
<feature type="chain" id="PRO_5046281086" evidence="2">
    <location>
        <begin position="34"/>
        <end position="113"/>
    </location>
</feature>
<evidence type="ECO:0000256" key="1">
    <source>
        <dbReference type="SAM" id="MobiDB-lite"/>
    </source>
</evidence>
<sequence>MKQSKWFKWQVGMIASVTAAFLFHEVKASPAFAQATTAANNGTTDTKVTADAGSQDDMDRWASQIVSGNSETSGVSGSTDLSSSNQQSDLSDRESSSSSSSSQTFSHSRTGRS</sequence>
<dbReference type="EMBL" id="JBHSMJ010000018">
    <property type="protein sequence ID" value="MFC5449264.1"/>
    <property type="molecule type" value="Genomic_DNA"/>
</dbReference>
<proteinExistence type="predicted"/>
<feature type="region of interest" description="Disordered" evidence="1">
    <location>
        <begin position="34"/>
        <end position="113"/>
    </location>
</feature>
<protein>
    <submittedName>
        <fullName evidence="3">Uncharacterized protein</fullName>
    </submittedName>
</protein>
<evidence type="ECO:0000256" key="2">
    <source>
        <dbReference type="SAM" id="SignalP"/>
    </source>
</evidence>
<feature type="compositionally biased region" description="Low complexity" evidence="1">
    <location>
        <begin position="34"/>
        <end position="46"/>
    </location>
</feature>
<comment type="caution">
    <text evidence="3">The sequence shown here is derived from an EMBL/GenBank/DDBJ whole genome shotgun (WGS) entry which is preliminary data.</text>
</comment>
<dbReference type="Proteomes" id="UP001596044">
    <property type="component" value="Unassembled WGS sequence"/>
</dbReference>
<evidence type="ECO:0000313" key="3">
    <source>
        <dbReference type="EMBL" id="MFC5449264.1"/>
    </source>
</evidence>
<gene>
    <name evidence="3" type="ORF">ACFPOG_13430</name>
</gene>
<dbReference type="RefSeq" id="WP_270879662.1">
    <property type="nucleotide sequence ID" value="NZ_JAQFVF010000026.1"/>
</dbReference>
<feature type="compositionally biased region" description="Low complexity" evidence="1">
    <location>
        <begin position="72"/>
        <end position="89"/>
    </location>
</feature>
<keyword evidence="2" id="KW-0732">Signal</keyword>
<reference evidence="4" key="1">
    <citation type="journal article" date="2019" name="Int. J. Syst. Evol. Microbiol.">
        <title>The Global Catalogue of Microorganisms (GCM) 10K type strain sequencing project: providing services to taxonomists for standard genome sequencing and annotation.</title>
        <authorList>
            <consortium name="The Broad Institute Genomics Platform"/>
            <consortium name="The Broad Institute Genome Sequencing Center for Infectious Disease"/>
            <person name="Wu L."/>
            <person name="Ma J."/>
        </authorList>
    </citation>
    <scope>NUCLEOTIDE SEQUENCE [LARGE SCALE GENOMIC DNA]</scope>
    <source>
        <strain evidence="4">KACC 11904</strain>
    </source>
</reference>
<name>A0ABW0K7F6_9BACL</name>
<feature type="signal peptide" evidence="2">
    <location>
        <begin position="1"/>
        <end position="33"/>
    </location>
</feature>